<sequence length="329" mass="35309">MTLPKPRSRRLAWPLLAAALVVSWSSGFVGIRYASESADVMLVLFWRTLMSGLVLLPFALLVGPRIGVRALIQQMAFGVAMMFLYLGGFALAIGQRVPTGLAALISDLVPLAIAALSQPVLGHRLTSRQWTGTALGVFGVLIVSLNSLSLGTAPAWAYMVTIASMMVFALATVLQKRMGTINMPIHQSLCIQCLTAALLFAACAEWKSGLMPPLDGRFEFGVAWLVLFSTFFCYGVYYASLRLHSAAQVSSVIYLSPPVTMLWAWLLFGEPLSAAMVLGLAVTLFGVWLTSSRGTASKGEAGLRPPGSRPIARRSTQTPANYPPQGSEP</sequence>
<organism evidence="1 2">
    <name type="scientific">Mesorhizobium australicum</name>
    <dbReference type="NCBI Taxonomy" id="536018"/>
    <lineage>
        <taxon>Bacteria</taxon>
        <taxon>Pseudomonadati</taxon>
        <taxon>Pseudomonadota</taxon>
        <taxon>Alphaproteobacteria</taxon>
        <taxon>Hyphomicrobiales</taxon>
        <taxon>Phyllobacteriaceae</taxon>
        <taxon>Mesorhizobium</taxon>
    </lineage>
</organism>
<dbReference type="Proteomes" id="UP001480082">
    <property type="component" value="Unassembled WGS sequence"/>
</dbReference>
<protein>
    <submittedName>
        <fullName evidence="1">DMT family transporter</fullName>
    </submittedName>
</protein>
<evidence type="ECO:0000313" key="1">
    <source>
        <dbReference type="EMBL" id="MER9284033.1"/>
    </source>
</evidence>
<gene>
    <name evidence="1" type="ORF">NKI81_08675</name>
</gene>
<dbReference type="EMBL" id="JAMYRI010000004">
    <property type="protein sequence ID" value="MER9284033.1"/>
    <property type="molecule type" value="Genomic_DNA"/>
</dbReference>
<comment type="caution">
    <text evidence="1">The sequence shown here is derived from an EMBL/GenBank/DDBJ whole genome shotgun (WGS) entry which is preliminary data.</text>
</comment>
<evidence type="ECO:0000313" key="2">
    <source>
        <dbReference type="Proteomes" id="UP001480082"/>
    </source>
</evidence>
<proteinExistence type="predicted"/>
<reference evidence="1 2" key="1">
    <citation type="journal article" date="2024" name="Proc. Natl. Acad. Sci. U.S.A.">
        <title>The evolutionary genomics of adaptation to stress in wild rhizobium bacteria.</title>
        <authorList>
            <person name="Kehlet-Delgado H."/>
            <person name="Montoya A.P."/>
            <person name="Jensen K.T."/>
            <person name="Wendlandt C.E."/>
            <person name="Dexheimer C."/>
            <person name="Roberts M."/>
            <person name="Torres Martinez L."/>
            <person name="Friesen M.L."/>
            <person name="Griffitts J.S."/>
            <person name="Porter S.S."/>
        </authorList>
    </citation>
    <scope>NUCLEOTIDE SEQUENCE [LARGE SCALE GENOMIC DNA]</scope>
    <source>
        <strain evidence="1 2">M0468</strain>
    </source>
</reference>
<keyword evidence="2" id="KW-1185">Reference proteome</keyword>
<name>A0ACC6SWF8_9HYPH</name>
<accession>A0ACC6SWF8</accession>